<dbReference type="STRING" id="1182541.W9XS75"/>
<dbReference type="InterPro" id="IPR007219">
    <property type="entry name" value="XnlR_reg_dom"/>
</dbReference>
<keyword evidence="4" id="KW-1185">Reference proteome</keyword>
<dbReference type="GO" id="GO:0006351">
    <property type="term" value="P:DNA-templated transcription"/>
    <property type="evidence" value="ECO:0007669"/>
    <property type="project" value="InterPro"/>
</dbReference>
<feature type="domain" description="Xylanolytic transcriptional activator regulatory" evidence="2">
    <location>
        <begin position="117"/>
        <end position="168"/>
    </location>
</feature>
<dbReference type="GO" id="GO:0003677">
    <property type="term" value="F:DNA binding"/>
    <property type="evidence" value="ECO:0007669"/>
    <property type="project" value="InterPro"/>
</dbReference>
<proteinExistence type="predicted"/>
<dbReference type="Pfam" id="PF04082">
    <property type="entry name" value="Fungal_trans"/>
    <property type="match status" value="1"/>
</dbReference>
<dbReference type="HOGENOM" id="CLU_1383994_0_0_1"/>
<protein>
    <recommendedName>
        <fullName evidence="2">Xylanolytic transcriptional activator regulatory domain-containing protein</fullName>
    </recommendedName>
</protein>
<dbReference type="GO" id="GO:0008270">
    <property type="term" value="F:zinc ion binding"/>
    <property type="evidence" value="ECO:0007669"/>
    <property type="project" value="InterPro"/>
</dbReference>
<evidence type="ECO:0000313" key="4">
    <source>
        <dbReference type="Proteomes" id="UP000019484"/>
    </source>
</evidence>
<comment type="caution">
    <text evidence="3">The sequence shown here is derived from an EMBL/GenBank/DDBJ whole genome shotgun (WGS) entry which is preliminary data.</text>
</comment>
<reference evidence="3 4" key="1">
    <citation type="submission" date="2013-03" db="EMBL/GenBank/DDBJ databases">
        <title>The Genome Sequence of Capronia coronata CBS 617.96.</title>
        <authorList>
            <consortium name="The Broad Institute Genomics Platform"/>
            <person name="Cuomo C."/>
            <person name="de Hoog S."/>
            <person name="Gorbushina A."/>
            <person name="Walker B."/>
            <person name="Young S.K."/>
            <person name="Zeng Q."/>
            <person name="Gargeya S."/>
            <person name="Fitzgerald M."/>
            <person name="Haas B."/>
            <person name="Abouelleil A."/>
            <person name="Allen A.W."/>
            <person name="Alvarado L."/>
            <person name="Arachchi H.M."/>
            <person name="Berlin A.M."/>
            <person name="Chapman S.B."/>
            <person name="Gainer-Dewar J."/>
            <person name="Goldberg J."/>
            <person name="Griggs A."/>
            <person name="Gujja S."/>
            <person name="Hansen M."/>
            <person name="Howarth C."/>
            <person name="Imamovic A."/>
            <person name="Ireland A."/>
            <person name="Larimer J."/>
            <person name="McCowan C."/>
            <person name="Murphy C."/>
            <person name="Pearson M."/>
            <person name="Poon T.W."/>
            <person name="Priest M."/>
            <person name="Roberts A."/>
            <person name="Saif S."/>
            <person name="Shea T."/>
            <person name="Sisk P."/>
            <person name="Sykes S."/>
            <person name="Wortman J."/>
            <person name="Nusbaum C."/>
            <person name="Birren B."/>
        </authorList>
    </citation>
    <scope>NUCLEOTIDE SEQUENCE [LARGE SCALE GENOMIC DNA]</scope>
    <source>
        <strain evidence="3 4">CBS 617.96</strain>
    </source>
</reference>
<gene>
    <name evidence="3" type="ORF">A1O1_07004</name>
</gene>
<name>W9XS75_9EURO</name>
<dbReference type="OrthoDB" id="189997at2759"/>
<sequence length="197" mass="22222">MATFEAFPQSDAMPELEAKLDDDYHIQDTLKFDRTVLTPSVVRYLLGQYDRCIRPQYDIPIPELSNQDATLLKKLPDHPKFKILIACAIAAARESYRSPQWKAMSQLCRDWANESINTIISSWDGESLTAILLLLIYELADSSRGVAWELLDLAIRTCLQLGWHRTNGTLESGPVVYDSSDSSNKARLMSVLKSIEG</sequence>
<dbReference type="CDD" id="cd12148">
    <property type="entry name" value="fungal_TF_MHR"/>
    <property type="match status" value="1"/>
</dbReference>
<dbReference type="GeneID" id="19161867"/>
<accession>W9XS75</accession>
<organism evidence="3 4">
    <name type="scientific">Capronia coronata CBS 617.96</name>
    <dbReference type="NCBI Taxonomy" id="1182541"/>
    <lineage>
        <taxon>Eukaryota</taxon>
        <taxon>Fungi</taxon>
        <taxon>Dikarya</taxon>
        <taxon>Ascomycota</taxon>
        <taxon>Pezizomycotina</taxon>
        <taxon>Eurotiomycetes</taxon>
        <taxon>Chaetothyriomycetidae</taxon>
        <taxon>Chaetothyriales</taxon>
        <taxon>Herpotrichiellaceae</taxon>
        <taxon>Capronia</taxon>
    </lineage>
</organism>
<dbReference type="Proteomes" id="UP000019484">
    <property type="component" value="Unassembled WGS sequence"/>
</dbReference>
<evidence type="ECO:0000313" key="3">
    <source>
        <dbReference type="EMBL" id="EXJ83382.1"/>
    </source>
</evidence>
<dbReference type="EMBL" id="AMWN01000006">
    <property type="protein sequence ID" value="EXJ83382.1"/>
    <property type="molecule type" value="Genomic_DNA"/>
</dbReference>
<evidence type="ECO:0000256" key="1">
    <source>
        <dbReference type="ARBA" id="ARBA00023242"/>
    </source>
</evidence>
<dbReference type="eggNOG" id="ENOG502T61M">
    <property type="taxonomic scope" value="Eukaryota"/>
</dbReference>
<dbReference type="AlphaFoldDB" id="W9XS75"/>
<keyword evidence="1" id="KW-0539">Nucleus</keyword>
<evidence type="ECO:0000259" key="2">
    <source>
        <dbReference type="Pfam" id="PF04082"/>
    </source>
</evidence>
<dbReference type="RefSeq" id="XP_007726068.1">
    <property type="nucleotide sequence ID" value="XM_007727878.1"/>
</dbReference>